<gene>
    <name evidence="2" type="ORF">NV381_12910</name>
</gene>
<dbReference type="Proteomes" id="UP001300012">
    <property type="component" value="Unassembled WGS sequence"/>
</dbReference>
<evidence type="ECO:0000256" key="1">
    <source>
        <dbReference type="SAM" id="Phobius"/>
    </source>
</evidence>
<evidence type="ECO:0000313" key="2">
    <source>
        <dbReference type="EMBL" id="MCR8632105.1"/>
    </source>
</evidence>
<keyword evidence="1" id="KW-0812">Transmembrane</keyword>
<dbReference type="EMBL" id="JANQBD010000008">
    <property type="protein sequence ID" value="MCR8632105.1"/>
    <property type="molecule type" value="Genomic_DNA"/>
</dbReference>
<comment type="caution">
    <text evidence="2">The sequence shown here is derived from an EMBL/GenBank/DDBJ whole genome shotgun (WGS) entry which is preliminary data.</text>
</comment>
<organism evidence="2 3">
    <name type="scientific">Paenibacillus radicis</name>
    <name type="common">ex Xue et al. 2023</name>
    <dbReference type="NCBI Taxonomy" id="2972489"/>
    <lineage>
        <taxon>Bacteria</taxon>
        <taxon>Bacillati</taxon>
        <taxon>Bacillota</taxon>
        <taxon>Bacilli</taxon>
        <taxon>Bacillales</taxon>
        <taxon>Paenibacillaceae</taxon>
        <taxon>Paenibacillus</taxon>
    </lineage>
</organism>
<keyword evidence="1" id="KW-1133">Transmembrane helix</keyword>
<evidence type="ECO:0000313" key="3">
    <source>
        <dbReference type="Proteomes" id="UP001300012"/>
    </source>
</evidence>
<dbReference type="RefSeq" id="WP_258213697.1">
    <property type="nucleotide sequence ID" value="NZ_JANQBD010000008.1"/>
</dbReference>
<protein>
    <submittedName>
        <fullName evidence="2">Uncharacterized protein</fullName>
    </submittedName>
</protein>
<keyword evidence="3" id="KW-1185">Reference proteome</keyword>
<accession>A0ABT1YH98</accession>
<name>A0ABT1YH98_9BACL</name>
<proteinExistence type="predicted"/>
<sequence>MNPEFKAELDSLKTEYYGNSDEINAMLVPEYIFFGVGAICFKKYTRIQEYKRVYIG</sequence>
<keyword evidence="1" id="KW-0472">Membrane</keyword>
<reference evidence="2 3" key="1">
    <citation type="submission" date="2022-08" db="EMBL/GenBank/DDBJ databases">
        <title>Paenibacillus endoradicis sp. nov., Paenibacillus radicibacter sp. nov and Paenibacillus pararadicis sp. nov., three cold-adapted plant growth-promoting bacteria isolated from root of Larix gmelinii in Great Khingan.</title>
        <authorList>
            <person name="Xue H."/>
        </authorList>
    </citation>
    <scope>NUCLEOTIDE SEQUENCE [LARGE SCALE GENOMIC DNA]</scope>
    <source>
        <strain evidence="2 3">N5-1-1-5</strain>
    </source>
</reference>
<feature type="transmembrane region" description="Helical" evidence="1">
    <location>
        <begin position="23"/>
        <end position="41"/>
    </location>
</feature>